<feature type="domain" description="AAA+ ATPase" evidence="1">
    <location>
        <begin position="187"/>
        <end position="440"/>
    </location>
</feature>
<organism evidence="2 3">
    <name type="scientific">marine gamma proteobacterium HTCC2143</name>
    <dbReference type="NCBI Taxonomy" id="247633"/>
    <lineage>
        <taxon>Bacteria</taxon>
        <taxon>Pseudomonadati</taxon>
        <taxon>Pseudomonadota</taxon>
        <taxon>Gammaproteobacteria</taxon>
        <taxon>Cellvibrionales</taxon>
        <taxon>Spongiibacteraceae</taxon>
        <taxon>BD1-7 clade</taxon>
    </lineage>
</organism>
<dbReference type="STRING" id="247633.GP2143_01620"/>
<evidence type="ECO:0000313" key="2">
    <source>
        <dbReference type="EMBL" id="EAW30201.1"/>
    </source>
</evidence>
<keyword evidence="3" id="KW-1185">Reference proteome</keyword>
<dbReference type="InterPro" id="IPR003593">
    <property type="entry name" value="AAA+_ATPase"/>
</dbReference>
<dbReference type="OrthoDB" id="9815944at2"/>
<name>A0YFV1_9GAMM</name>
<dbReference type="SMART" id="SM00382">
    <property type="entry name" value="AAA"/>
    <property type="match status" value="1"/>
</dbReference>
<proteinExistence type="predicted"/>
<accession>A0YFV1</accession>
<dbReference type="PANTHER" id="PTHR43581:SF4">
    <property type="entry name" value="ATP_GTP PHOSPHATASE"/>
    <property type="match status" value="1"/>
</dbReference>
<sequence>MALIFKKLEYNASIPRKSLNTAYLQPNNWDDFHFKTLFKLTIFDEAGEKYDVGNVKIGYVNQVAGWTSKNIEPEFKFLSSDFFSLGQDEDYYKNITKLNGDDRKQVLTALRDVVYDEGILQLSLEHDVMKTSLLREVSLSLVSGPFRRVLGGGELLTDFDFGYSIAQGSRTAGLDISFSVDPDSNPPTNIHVLIGRNGVGKTHLLNNMVKALVAEEESEKNVGAFYSLDSNERSPFSQRQLQELFSSVVSVAFSAFDPFEPYPEQKDKTKGVRYSYVGLKRATNHGGKKGTPMSRDMLTKEFLESLSSLIDKGYKDQWITTISGLEADDLFSDIDLAGVVKKSSANDLDPEVKKIFNKLSSGHSIVLLTLTKLVEKVRNQTLVLLDEPEGHLHPPLLSAFIRTLSDLLSHRNGIAIIATHSPVILQEVPKSCVWKLRRTGLDASAERPEMETFGENVGVLTREVFNLEATESGYHQLLKKEMATTKSYKKILRNFNGQLGAEARGVLRGLLLVSEAEEE</sequence>
<dbReference type="GO" id="GO:0005524">
    <property type="term" value="F:ATP binding"/>
    <property type="evidence" value="ECO:0007669"/>
    <property type="project" value="InterPro"/>
</dbReference>
<dbReference type="Gene3D" id="3.40.50.300">
    <property type="entry name" value="P-loop containing nucleotide triphosphate hydrolases"/>
    <property type="match status" value="1"/>
</dbReference>
<dbReference type="InterPro" id="IPR003959">
    <property type="entry name" value="ATPase_AAA_core"/>
</dbReference>
<reference evidence="2 3" key="1">
    <citation type="journal article" date="2010" name="J. Bacteriol.">
        <title>Genome sequence of the oligotrophic marine Gammaproteobacterium HTCC2143, isolated from the Oregon Coast.</title>
        <authorList>
            <person name="Oh H.M."/>
            <person name="Kang I."/>
            <person name="Ferriera S."/>
            <person name="Giovannoni S.J."/>
            <person name="Cho J.C."/>
        </authorList>
    </citation>
    <scope>NUCLEOTIDE SEQUENCE [LARGE SCALE GENOMIC DNA]</scope>
    <source>
        <strain evidence="2 3">HTCC2143</strain>
    </source>
</reference>
<dbReference type="AlphaFoldDB" id="A0YFV1"/>
<dbReference type="PANTHER" id="PTHR43581">
    <property type="entry name" value="ATP/GTP PHOSPHATASE"/>
    <property type="match status" value="1"/>
</dbReference>
<comment type="caution">
    <text evidence="2">The sequence shown here is derived from an EMBL/GenBank/DDBJ whole genome shotgun (WGS) entry which is preliminary data.</text>
</comment>
<evidence type="ECO:0000313" key="3">
    <source>
        <dbReference type="Proteomes" id="UP000004931"/>
    </source>
</evidence>
<evidence type="ECO:0000259" key="1">
    <source>
        <dbReference type="SMART" id="SM00382"/>
    </source>
</evidence>
<dbReference type="InterPro" id="IPR027417">
    <property type="entry name" value="P-loop_NTPase"/>
</dbReference>
<dbReference type="SUPFAM" id="SSF52540">
    <property type="entry name" value="P-loop containing nucleoside triphosphate hydrolases"/>
    <property type="match status" value="1"/>
</dbReference>
<dbReference type="eggNOG" id="COG3910">
    <property type="taxonomic scope" value="Bacteria"/>
</dbReference>
<gene>
    <name evidence="2" type="ORF">GP2143_01620</name>
</gene>
<dbReference type="Pfam" id="PF13304">
    <property type="entry name" value="AAA_21"/>
    <property type="match status" value="1"/>
</dbReference>
<dbReference type="InterPro" id="IPR051396">
    <property type="entry name" value="Bact_Antivir_Def_Nuclease"/>
</dbReference>
<dbReference type="EMBL" id="AAVT01000009">
    <property type="protein sequence ID" value="EAW30201.1"/>
    <property type="molecule type" value="Genomic_DNA"/>
</dbReference>
<dbReference type="GO" id="GO:0016887">
    <property type="term" value="F:ATP hydrolysis activity"/>
    <property type="evidence" value="ECO:0007669"/>
    <property type="project" value="InterPro"/>
</dbReference>
<protein>
    <submittedName>
        <fullName evidence="2">Ea59 protein</fullName>
    </submittedName>
</protein>
<dbReference type="Proteomes" id="UP000004931">
    <property type="component" value="Unassembled WGS sequence"/>
</dbReference>